<accession>A0ABD2MUD9</accession>
<name>A0ABD2MUD9_9CUCU</name>
<keyword evidence="2" id="KW-1185">Reference proteome</keyword>
<dbReference type="EMBL" id="JABFTP020000021">
    <property type="protein sequence ID" value="KAL3269750.1"/>
    <property type="molecule type" value="Genomic_DNA"/>
</dbReference>
<evidence type="ECO:0000313" key="2">
    <source>
        <dbReference type="Proteomes" id="UP001516400"/>
    </source>
</evidence>
<evidence type="ECO:0000313" key="1">
    <source>
        <dbReference type="EMBL" id="KAL3269750.1"/>
    </source>
</evidence>
<protein>
    <submittedName>
        <fullName evidence="1">Uncharacterized protein</fullName>
    </submittedName>
</protein>
<dbReference type="Proteomes" id="UP001516400">
    <property type="component" value="Unassembled WGS sequence"/>
</dbReference>
<sequence>MASFEECFAELNNLNKTKLLEILSYKKLPVGETLSANIENQLSLESESDFDNTISDKHRSNLEIEMEILRLIPANCEL</sequence>
<gene>
    <name evidence="1" type="ORF">HHI36_008810</name>
</gene>
<comment type="caution">
    <text evidence="1">The sequence shown here is derived from an EMBL/GenBank/DDBJ whole genome shotgun (WGS) entry which is preliminary data.</text>
</comment>
<feature type="non-terminal residue" evidence="1">
    <location>
        <position position="78"/>
    </location>
</feature>
<reference evidence="1 2" key="1">
    <citation type="journal article" date="2021" name="BMC Biol.">
        <title>Horizontally acquired antibacterial genes associated with adaptive radiation of ladybird beetles.</title>
        <authorList>
            <person name="Li H.S."/>
            <person name="Tang X.F."/>
            <person name="Huang Y.H."/>
            <person name="Xu Z.Y."/>
            <person name="Chen M.L."/>
            <person name="Du X.Y."/>
            <person name="Qiu B.Y."/>
            <person name="Chen P.T."/>
            <person name="Zhang W."/>
            <person name="Slipinski A."/>
            <person name="Escalona H.E."/>
            <person name="Waterhouse R.M."/>
            <person name="Zwick A."/>
            <person name="Pang H."/>
        </authorList>
    </citation>
    <scope>NUCLEOTIDE SEQUENCE [LARGE SCALE GENOMIC DNA]</scope>
    <source>
        <strain evidence="1">SYSU2018</strain>
    </source>
</reference>
<dbReference type="AlphaFoldDB" id="A0ABD2MUD9"/>
<proteinExistence type="predicted"/>
<organism evidence="1 2">
    <name type="scientific">Cryptolaemus montrouzieri</name>
    <dbReference type="NCBI Taxonomy" id="559131"/>
    <lineage>
        <taxon>Eukaryota</taxon>
        <taxon>Metazoa</taxon>
        <taxon>Ecdysozoa</taxon>
        <taxon>Arthropoda</taxon>
        <taxon>Hexapoda</taxon>
        <taxon>Insecta</taxon>
        <taxon>Pterygota</taxon>
        <taxon>Neoptera</taxon>
        <taxon>Endopterygota</taxon>
        <taxon>Coleoptera</taxon>
        <taxon>Polyphaga</taxon>
        <taxon>Cucujiformia</taxon>
        <taxon>Coccinelloidea</taxon>
        <taxon>Coccinellidae</taxon>
        <taxon>Scymninae</taxon>
        <taxon>Scymnini</taxon>
        <taxon>Cryptolaemus</taxon>
    </lineage>
</organism>